<dbReference type="AlphaFoldDB" id="A0A699KA57"/>
<feature type="domain" description="Retrotransposon Copia-like N-terminal" evidence="1">
    <location>
        <begin position="33"/>
        <end position="77"/>
    </location>
</feature>
<dbReference type="PANTHER" id="PTHR37610:SF78">
    <property type="entry name" value="GAG-POLYPEPTIDE OF LTR COPIA-TYPE-RELATED"/>
    <property type="match status" value="1"/>
</dbReference>
<reference evidence="2" key="1">
    <citation type="journal article" date="2019" name="Sci. Rep.">
        <title>Draft genome of Tanacetum cinerariifolium, the natural source of mosquito coil.</title>
        <authorList>
            <person name="Yamashiro T."/>
            <person name="Shiraishi A."/>
            <person name="Satake H."/>
            <person name="Nakayama K."/>
        </authorList>
    </citation>
    <scope>NUCLEOTIDE SEQUENCE</scope>
</reference>
<evidence type="ECO:0000259" key="1">
    <source>
        <dbReference type="Pfam" id="PF14244"/>
    </source>
</evidence>
<organism evidence="2">
    <name type="scientific">Tanacetum cinerariifolium</name>
    <name type="common">Dalmatian daisy</name>
    <name type="synonym">Chrysanthemum cinerariifolium</name>
    <dbReference type="NCBI Taxonomy" id="118510"/>
    <lineage>
        <taxon>Eukaryota</taxon>
        <taxon>Viridiplantae</taxon>
        <taxon>Streptophyta</taxon>
        <taxon>Embryophyta</taxon>
        <taxon>Tracheophyta</taxon>
        <taxon>Spermatophyta</taxon>
        <taxon>Magnoliopsida</taxon>
        <taxon>eudicotyledons</taxon>
        <taxon>Gunneridae</taxon>
        <taxon>Pentapetalae</taxon>
        <taxon>asterids</taxon>
        <taxon>campanulids</taxon>
        <taxon>Asterales</taxon>
        <taxon>Asteraceae</taxon>
        <taxon>Asteroideae</taxon>
        <taxon>Anthemideae</taxon>
        <taxon>Anthemidinae</taxon>
        <taxon>Tanacetum</taxon>
    </lineage>
</organism>
<name>A0A699KA57_TANCI</name>
<dbReference type="Pfam" id="PF14244">
    <property type="entry name" value="Retrotran_gag_3"/>
    <property type="match status" value="1"/>
</dbReference>
<dbReference type="PANTHER" id="PTHR37610">
    <property type="entry name" value="CCHC-TYPE DOMAIN-CONTAINING PROTEIN"/>
    <property type="match status" value="1"/>
</dbReference>
<gene>
    <name evidence="2" type="ORF">Tci_654816</name>
</gene>
<sequence>MSLHGYSDHEYEADDDHPTLIIKLDLSSPLHFHPNNSATLTAVSMKLKGTENYQVWSCIMLLALKGKNKTRFIDGSCRRSNTDEVLGRQ</sequence>
<accession>A0A699KA57</accession>
<evidence type="ECO:0000313" key="2">
    <source>
        <dbReference type="EMBL" id="GFA82844.1"/>
    </source>
</evidence>
<comment type="caution">
    <text evidence="2">The sequence shown here is derived from an EMBL/GenBank/DDBJ whole genome shotgun (WGS) entry which is preliminary data.</text>
</comment>
<protein>
    <submittedName>
        <fullName evidence="2">Ribonuclease H-like domain-containing protein</fullName>
    </submittedName>
</protein>
<dbReference type="InterPro" id="IPR029472">
    <property type="entry name" value="Copia-like_N"/>
</dbReference>
<dbReference type="EMBL" id="BKCJ010495770">
    <property type="protein sequence ID" value="GFA82844.1"/>
    <property type="molecule type" value="Genomic_DNA"/>
</dbReference>
<proteinExistence type="predicted"/>